<dbReference type="Proteomes" id="UP000534306">
    <property type="component" value="Unassembled WGS sequence"/>
</dbReference>
<keyword evidence="2" id="KW-0503">Monooxygenase</keyword>
<evidence type="ECO:0000313" key="2">
    <source>
        <dbReference type="EMBL" id="MBB6566367.1"/>
    </source>
</evidence>
<dbReference type="SUPFAM" id="SSF54909">
    <property type="entry name" value="Dimeric alpha+beta barrel"/>
    <property type="match status" value="1"/>
</dbReference>
<proteinExistence type="predicted"/>
<dbReference type="EMBL" id="JACHKF010000001">
    <property type="protein sequence ID" value="MBB6566367.1"/>
    <property type="molecule type" value="Genomic_DNA"/>
</dbReference>
<dbReference type="AlphaFoldDB" id="A0A7Y4L3W6"/>
<feature type="domain" description="NIPSNAP" evidence="1">
    <location>
        <begin position="9"/>
        <end position="102"/>
    </location>
</feature>
<evidence type="ECO:0000259" key="1">
    <source>
        <dbReference type="Pfam" id="PF07978"/>
    </source>
</evidence>
<dbReference type="EMBL" id="JABJRC010000005">
    <property type="protein sequence ID" value="NOL42972.1"/>
    <property type="molecule type" value="Genomic_DNA"/>
</dbReference>
<reference evidence="2 5" key="2">
    <citation type="submission" date="2020-08" db="EMBL/GenBank/DDBJ databases">
        <title>Sequencing the genomes of 1000 actinobacteria strains.</title>
        <authorList>
            <person name="Klenk H.-P."/>
        </authorList>
    </citation>
    <scope>NUCLEOTIDE SEQUENCE [LARGE SCALE GENOMIC DNA]</scope>
    <source>
        <strain evidence="2 5">DSM 15626</strain>
    </source>
</reference>
<gene>
    <name evidence="2" type="ORF">HNR71_002004</name>
    <name evidence="3" type="ORF">HPO96_22245</name>
</gene>
<dbReference type="Proteomes" id="UP000553957">
    <property type="component" value="Unassembled WGS sequence"/>
</dbReference>
<comment type="caution">
    <text evidence="3">The sequence shown here is derived from an EMBL/GenBank/DDBJ whole genome shotgun (WGS) entry which is preliminary data.</text>
</comment>
<dbReference type="InterPro" id="IPR012577">
    <property type="entry name" value="NIPSNAP"/>
</dbReference>
<dbReference type="GO" id="GO:0004497">
    <property type="term" value="F:monooxygenase activity"/>
    <property type="evidence" value="ECO:0007669"/>
    <property type="project" value="UniProtKB-KW"/>
</dbReference>
<sequence>MNECCTVVDLRQYTLHSGQRDTLIDLFDEHFVEGQEVCGMHVAGQFRDLDDPDRFVWLRGFRSLDARAAALQSFYTGPIWRQYAEAANATMIDSDNALLLEPVYLGAGYPRPDAPRTPGPTSLVAGIVHPRTSVDDGYVEYFRHDLAPQLTALGAPPIAVFQSVVVPNNFPALPLRDDIVLAWLARFPDEVTYDAVWSALGEWPGQHLRLRPTDRSQLR</sequence>
<protein>
    <submittedName>
        <fullName evidence="3">NIPSNAP family protein</fullName>
    </submittedName>
    <submittedName>
        <fullName evidence="2">Quinol monooxygenase YgiN</fullName>
    </submittedName>
</protein>
<keyword evidence="4" id="KW-1185">Reference proteome</keyword>
<evidence type="ECO:0000313" key="4">
    <source>
        <dbReference type="Proteomes" id="UP000534306"/>
    </source>
</evidence>
<reference evidence="3 4" key="1">
    <citation type="submission" date="2020-05" db="EMBL/GenBank/DDBJ databases">
        <title>Genome sequence of Kribbella sandramycini ATCC 39419.</title>
        <authorList>
            <person name="Maclea K.S."/>
            <person name="Fair J.L."/>
        </authorList>
    </citation>
    <scope>NUCLEOTIDE SEQUENCE [LARGE SCALE GENOMIC DNA]</scope>
    <source>
        <strain evidence="3 4">ATCC 39419</strain>
    </source>
</reference>
<dbReference type="Gene3D" id="3.30.70.100">
    <property type="match status" value="1"/>
</dbReference>
<dbReference type="InterPro" id="IPR011008">
    <property type="entry name" value="Dimeric_a/b-barrel"/>
</dbReference>
<accession>A0A7Y4L3W6</accession>
<keyword evidence="2" id="KW-0560">Oxidoreductase</keyword>
<name>A0A7Y4L3W6_9ACTN</name>
<evidence type="ECO:0000313" key="3">
    <source>
        <dbReference type="EMBL" id="NOL42972.1"/>
    </source>
</evidence>
<dbReference type="RefSeq" id="WP_171675512.1">
    <property type="nucleotide sequence ID" value="NZ_BAAAGT010000010.1"/>
</dbReference>
<evidence type="ECO:0000313" key="5">
    <source>
        <dbReference type="Proteomes" id="UP000553957"/>
    </source>
</evidence>
<dbReference type="Pfam" id="PF07978">
    <property type="entry name" value="NIPSNAP"/>
    <property type="match status" value="1"/>
</dbReference>
<organism evidence="3 4">
    <name type="scientific">Kribbella sandramycini</name>
    <dbReference type="NCBI Taxonomy" id="60450"/>
    <lineage>
        <taxon>Bacteria</taxon>
        <taxon>Bacillati</taxon>
        <taxon>Actinomycetota</taxon>
        <taxon>Actinomycetes</taxon>
        <taxon>Propionibacteriales</taxon>
        <taxon>Kribbellaceae</taxon>
        <taxon>Kribbella</taxon>
    </lineage>
</organism>